<evidence type="ECO:0000313" key="2">
    <source>
        <dbReference type="EMBL" id="DAF59397.1"/>
    </source>
</evidence>
<feature type="transmembrane region" description="Helical" evidence="1">
    <location>
        <begin position="20"/>
        <end position="40"/>
    </location>
</feature>
<keyword evidence="1" id="KW-1133">Transmembrane helix</keyword>
<name>A0A8S5T7T0_9CAUD</name>
<proteinExistence type="predicted"/>
<dbReference type="EMBL" id="BK032769">
    <property type="protein sequence ID" value="DAF59397.1"/>
    <property type="molecule type" value="Genomic_DNA"/>
</dbReference>
<accession>A0A8S5T7T0</accession>
<organism evidence="2">
    <name type="scientific">Myoviridae sp. ctQQg4</name>
    <dbReference type="NCBI Taxonomy" id="2827686"/>
    <lineage>
        <taxon>Viruses</taxon>
        <taxon>Duplodnaviria</taxon>
        <taxon>Heunggongvirae</taxon>
        <taxon>Uroviricota</taxon>
        <taxon>Caudoviricetes</taxon>
    </lineage>
</organism>
<keyword evidence="1" id="KW-0812">Transmembrane</keyword>
<sequence length="42" mass="4923">MPLTDLLAYALHLRRSRLMLFFYPRSMLLFAFAVSLIVPLKP</sequence>
<protein>
    <submittedName>
        <fullName evidence="2">Uncharacterized protein</fullName>
    </submittedName>
</protein>
<evidence type="ECO:0000256" key="1">
    <source>
        <dbReference type="SAM" id="Phobius"/>
    </source>
</evidence>
<keyword evidence="1" id="KW-0472">Membrane</keyword>
<reference evidence="2" key="1">
    <citation type="journal article" date="2021" name="Proc. Natl. Acad. Sci. U.S.A.">
        <title>A Catalog of Tens of Thousands of Viruses from Human Metagenomes Reveals Hidden Associations with Chronic Diseases.</title>
        <authorList>
            <person name="Tisza M.J."/>
            <person name="Buck C.B."/>
        </authorList>
    </citation>
    <scope>NUCLEOTIDE SEQUENCE</scope>
    <source>
        <strain evidence="2">CtQQg4</strain>
    </source>
</reference>